<sequence>MIRADSPPVLFVIYAFLALVGGVFYSEFTKGFSYVGQTTL</sequence>
<accession>A0A9D9D9H9</accession>
<evidence type="ECO:0000256" key="1">
    <source>
        <dbReference type="SAM" id="Phobius"/>
    </source>
</evidence>
<dbReference type="InterPro" id="IPR021299">
    <property type="entry name" value="DUF2871"/>
</dbReference>
<keyword evidence="1" id="KW-0812">Transmembrane</keyword>
<dbReference type="AlphaFoldDB" id="A0A9D9D9H9"/>
<reference evidence="2" key="1">
    <citation type="submission" date="2020-10" db="EMBL/GenBank/DDBJ databases">
        <authorList>
            <person name="Gilroy R."/>
        </authorList>
    </citation>
    <scope>NUCLEOTIDE SEQUENCE</scope>
    <source>
        <strain evidence="2">1748</strain>
    </source>
</reference>
<keyword evidence="1" id="KW-0472">Membrane</keyword>
<dbReference type="Pfam" id="PF11070">
    <property type="entry name" value="DUF2871"/>
    <property type="match status" value="1"/>
</dbReference>
<evidence type="ECO:0000313" key="2">
    <source>
        <dbReference type="EMBL" id="MBO8414405.1"/>
    </source>
</evidence>
<evidence type="ECO:0000313" key="3">
    <source>
        <dbReference type="Proteomes" id="UP000823629"/>
    </source>
</evidence>
<dbReference type="Proteomes" id="UP000823629">
    <property type="component" value="Unassembled WGS sequence"/>
</dbReference>
<comment type="caution">
    <text evidence="2">The sequence shown here is derived from an EMBL/GenBank/DDBJ whole genome shotgun (WGS) entry which is preliminary data.</text>
</comment>
<reference evidence="2" key="2">
    <citation type="journal article" date="2021" name="PeerJ">
        <title>Extensive microbial diversity within the chicken gut microbiome revealed by metagenomics and culture.</title>
        <authorList>
            <person name="Gilroy R."/>
            <person name="Ravi A."/>
            <person name="Getino M."/>
            <person name="Pursley I."/>
            <person name="Horton D.L."/>
            <person name="Alikhan N.F."/>
            <person name="Baker D."/>
            <person name="Gharbi K."/>
            <person name="Hall N."/>
            <person name="Watson M."/>
            <person name="Adriaenssens E.M."/>
            <person name="Foster-Nyarko E."/>
            <person name="Jarju S."/>
            <person name="Secka A."/>
            <person name="Antonio M."/>
            <person name="Oren A."/>
            <person name="Chaudhuri R.R."/>
            <person name="La Ragione R."/>
            <person name="Hildebrand F."/>
            <person name="Pallen M.J."/>
        </authorList>
    </citation>
    <scope>NUCLEOTIDE SEQUENCE</scope>
    <source>
        <strain evidence="2">1748</strain>
    </source>
</reference>
<name>A0A9D9D9H9_9BACL</name>
<proteinExistence type="predicted"/>
<keyword evidence="1" id="KW-1133">Transmembrane helix</keyword>
<organism evidence="2 3">
    <name type="scientific">Candidatus Scatoplasma merdavium</name>
    <dbReference type="NCBI Taxonomy" id="2840932"/>
    <lineage>
        <taxon>Bacteria</taxon>
        <taxon>Bacillati</taxon>
        <taxon>Bacillota</taxon>
        <taxon>Bacilli</taxon>
        <taxon>Bacillales</taxon>
        <taxon>Candidatus Scatoplasma</taxon>
    </lineage>
</organism>
<feature type="transmembrane region" description="Helical" evidence="1">
    <location>
        <begin position="6"/>
        <end position="25"/>
    </location>
</feature>
<protein>
    <submittedName>
        <fullName evidence="2">DUF2871 family protein</fullName>
    </submittedName>
</protein>
<gene>
    <name evidence="2" type="ORF">IAC78_02880</name>
</gene>
<dbReference type="EMBL" id="JADING010000082">
    <property type="protein sequence ID" value="MBO8414405.1"/>
    <property type="molecule type" value="Genomic_DNA"/>
</dbReference>